<dbReference type="Pfam" id="PF00996">
    <property type="entry name" value="GDI"/>
    <property type="match status" value="2"/>
</dbReference>
<dbReference type="Gene3D" id="1.10.405.10">
    <property type="entry name" value="Guanine Nucleotide Dissociation Inhibitor, domain 1"/>
    <property type="match status" value="1"/>
</dbReference>
<comment type="similarity">
    <text evidence="1">Belongs to the Rab GDI family.</text>
</comment>
<sequence>MDDSLYDSEYDAIIVGTGIVESIVAASLARAGKKVLHLDTNDYYGSNYASLHLHQFEEWSHAPSVATPSLQPHPLESTFHCTLLHHAKDDAFQPRSSSFSLDIQPKMLLSNSPLVDVLVESGVGRYLDFMAMQGTYMFSARPQNKNPPIWEVPCSKTDVFKSKLNVMEKRHLMKFLQFVADYGPSIPREEDVTTLNERDLTASRALKRPQNKQSDAAALPTLADDASFTDVLATHFKLSTALQQVVLYGVLLRTTPPSSNEEGLSIRASLDAIYAFVTSIGKFAPSPYLTPMYGISEVAQSFCRLSAVYNGIYVLRAPVSHLAMDEEVVDDGADTSAAACVGVATSDGRICRASHVVVNGMFGRSVGCTSPRALLRGIFVVNTPIQPNIDRLVLVIPPGEIQDSDAAIHVVQMDATMGVCPEGLFLVHVTTVAPAAMPADELVGFMLAIQTHVLRDVSSPPVWTSVFTIPLYATTDDDASTSRRPANVFVVAPPVALDTTLDTCVREAKAIFDAICPGHDFLPKSATAEQVDADAVEDDDVALLHAAAQLIQTDESPTGADPEATTEDDQSRAATTPVYDL</sequence>
<dbReference type="EMBL" id="VJMH01005359">
    <property type="protein sequence ID" value="KAF0696884.1"/>
    <property type="molecule type" value="Genomic_DNA"/>
</dbReference>
<dbReference type="GO" id="GO:0005829">
    <property type="term" value="C:cytosol"/>
    <property type="evidence" value="ECO:0007669"/>
    <property type="project" value="TreeGrafter"/>
</dbReference>
<dbReference type="EMBL" id="CAADRA010005380">
    <property type="protein sequence ID" value="VFT89234.1"/>
    <property type="molecule type" value="Genomic_DNA"/>
</dbReference>
<dbReference type="PANTHER" id="PTHR11787">
    <property type="entry name" value="RAB GDP-DISSOCIATION INHIBITOR"/>
    <property type="match status" value="1"/>
</dbReference>
<dbReference type="InterPro" id="IPR018203">
    <property type="entry name" value="GDP_dissociation_inhibitor"/>
</dbReference>
<evidence type="ECO:0000256" key="2">
    <source>
        <dbReference type="SAM" id="MobiDB-lite"/>
    </source>
</evidence>
<evidence type="ECO:0000313" key="5">
    <source>
        <dbReference type="Proteomes" id="UP000332933"/>
    </source>
</evidence>
<dbReference type="Proteomes" id="UP000332933">
    <property type="component" value="Unassembled WGS sequence"/>
</dbReference>
<dbReference type="GO" id="GO:0005092">
    <property type="term" value="F:GDP-dissociation inhibitor activity"/>
    <property type="evidence" value="ECO:0007669"/>
    <property type="project" value="InterPro"/>
</dbReference>
<dbReference type="GO" id="GO:0005634">
    <property type="term" value="C:nucleus"/>
    <property type="evidence" value="ECO:0007669"/>
    <property type="project" value="TreeGrafter"/>
</dbReference>
<evidence type="ECO:0000313" key="4">
    <source>
        <dbReference type="EMBL" id="VFT89234.1"/>
    </source>
</evidence>
<gene>
    <name evidence="4" type="primary">Aste57867_12383</name>
    <name evidence="3" type="ORF">As57867_012337</name>
    <name evidence="4" type="ORF">ASTE57867_12383</name>
</gene>
<reference evidence="4 5" key="1">
    <citation type="submission" date="2019-03" db="EMBL/GenBank/DDBJ databases">
        <authorList>
            <person name="Gaulin E."/>
            <person name="Dumas B."/>
        </authorList>
    </citation>
    <scope>NUCLEOTIDE SEQUENCE [LARGE SCALE GENOMIC DNA]</scope>
    <source>
        <strain evidence="4">CBS 568.67</strain>
    </source>
</reference>
<dbReference type="PRINTS" id="PR00891">
    <property type="entry name" value="RABGDIREP"/>
</dbReference>
<feature type="region of interest" description="Disordered" evidence="2">
    <location>
        <begin position="551"/>
        <end position="581"/>
    </location>
</feature>
<dbReference type="GO" id="GO:0005968">
    <property type="term" value="C:Rab-protein geranylgeranyltransferase complex"/>
    <property type="evidence" value="ECO:0007669"/>
    <property type="project" value="TreeGrafter"/>
</dbReference>
<dbReference type="GO" id="GO:0007264">
    <property type="term" value="P:small GTPase-mediated signal transduction"/>
    <property type="evidence" value="ECO:0007669"/>
    <property type="project" value="InterPro"/>
</dbReference>
<evidence type="ECO:0000313" key="3">
    <source>
        <dbReference type="EMBL" id="KAF0696884.1"/>
    </source>
</evidence>
<name>A0A485KVG3_9STRA</name>
<protein>
    <submittedName>
        <fullName evidence="4">Aste57867_12383 protein</fullName>
    </submittedName>
</protein>
<evidence type="ECO:0000256" key="1">
    <source>
        <dbReference type="ARBA" id="ARBA00005593"/>
    </source>
</evidence>
<dbReference type="OrthoDB" id="9446342at2759"/>
<dbReference type="SUPFAM" id="SSF51905">
    <property type="entry name" value="FAD/NAD(P)-binding domain"/>
    <property type="match status" value="1"/>
</dbReference>
<proteinExistence type="inferred from homology"/>
<dbReference type="InterPro" id="IPR036188">
    <property type="entry name" value="FAD/NAD-bd_sf"/>
</dbReference>
<dbReference type="Gene3D" id="3.50.50.60">
    <property type="entry name" value="FAD/NAD(P)-binding domain"/>
    <property type="match status" value="1"/>
</dbReference>
<organism evidence="4 5">
    <name type="scientific">Aphanomyces stellatus</name>
    <dbReference type="NCBI Taxonomy" id="120398"/>
    <lineage>
        <taxon>Eukaryota</taxon>
        <taxon>Sar</taxon>
        <taxon>Stramenopiles</taxon>
        <taxon>Oomycota</taxon>
        <taxon>Saprolegniomycetes</taxon>
        <taxon>Saprolegniales</taxon>
        <taxon>Verrucalvaceae</taxon>
        <taxon>Aphanomyces</taxon>
    </lineage>
</organism>
<dbReference type="AlphaFoldDB" id="A0A485KVG3"/>
<dbReference type="PANTHER" id="PTHR11787:SF4">
    <property type="entry name" value="CHM, RAB ESCORT PROTEIN 1"/>
    <property type="match status" value="1"/>
</dbReference>
<dbReference type="GO" id="GO:0016192">
    <property type="term" value="P:vesicle-mediated transport"/>
    <property type="evidence" value="ECO:0007669"/>
    <property type="project" value="TreeGrafter"/>
</dbReference>
<keyword evidence="5" id="KW-1185">Reference proteome</keyword>
<reference evidence="3" key="2">
    <citation type="submission" date="2019-06" db="EMBL/GenBank/DDBJ databases">
        <title>Genomics analysis of Aphanomyces spp. identifies a new class of oomycete effector associated with host adaptation.</title>
        <authorList>
            <person name="Gaulin E."/>
        </authorList>
    </citation>
    <scope>NUCLEOTIDE SEQUENCE</scope>
    <source>
        <strain evidence="3">CBS 578.67</strain>
    </source>
</reference>
<dbReference type="Gene3D" id="3.30.519.10">
    <property type="entry name" value="Guanine Nucleotide Dissociation Inhibitor, domain 2"/>
    <property type="match status" value="1"/>
</dbReference>
<accession>A0A485KVG3</accession>